<dbReference type="PANTHER" id="PTHR10288">
    <property type="entry name" value="KH DOMAIN CONTAINING RNA BINDING PROTEIN"/>
    <property type="match status" value="1"/>
</dbReference>
<dbReference type="InterPro" id="IPR004088">
    <property type="entry name" value="KH_dom_type_1"/>
</dbReference>
<evidence type="ECO:0000313" key="6">
    <source>
        <dbReference type="EMBL" id="WWC67889.1"/>
    </source>
</evidence>
<reference evidence="5" key="3">
    <citation type="submission" date="2016-07" db="EMBL/GenBank/DDBJ databases">
        <title>Evolution of pathogenesis and genome organization in the Tremellales.</title>
        <authorList>
            <person name="Cuomo C."/>
            <person name="Litvintseva A."/>
            <person name="Heitman J."/>
            <person name="Chen Y."/>
            <person name="Sun S."/>
            <person name="Springer D."/>
            <person name="Dromer F."/>
            <person name="Young S."/>
            <person name="Zeng Q."/>
            <person name="Chapman S."/>
            <person name="Gujja S."/>
            <person name="Saif S."/>
            <person name="Birren B."/>
        </authorList>
    </citation>
    <scope>NUCLEOTIDE SEQUENCE</scope>
    <source>
        <strain evidence="5">CBS 10737</strain>
    </source>
</reference>
<gene>
    <name evidence="5" type="ORF">I206_06220</name>
    <name evidence="6" type="ORF">I206_101807</name>
</gene>
<keyword evidence="2" id="KW-0694">RNA-binding</keyword>
<feature type="region of interest" description="Disordered" evidence="3">
    <location>
        <begin position="1"/>
        <end position="95"/>
    </location>
</feature>
<dbReference type="KEGG" id="kpin:30174589"/>
<reference evidence="6" key="4">
    <citation type="submission" date="2024-02" db="EMBL/GenBank/DDBJ databases">
        <title>Comparative genomics of Cryptococcus and Kwoniella reveals pathogenesis evolution and contrasting modes of karyotype evolution via chromosome fusion or intercentromeric recombination.</title>
        <authorList>
            <person name="Coelho M.A."/>
            <person name="David-Palma M."/>
            <person name="Shea T."/>
            <person name="Bowers K."/>
            <person name="McGinley-Smith S."/>
            <person name="Mohammad A.W."/>
            <person name="Gnirke A."/>
            <person name="Yurkov A.M."/>
            <person name="Nowrousian M."/>
            <person name="Sun S."/>
            <person name="Cuomo C.A."/>
            <person name="Heitman J."/>
        </authorList>
    </citation>
    <scope>NUCLEOTIDE SEQUENCE</scope>
    <source>
        <strain evidence="6">CBS 10737</strain>
    </source>
</reference>
<feature type="domain" description="K Homology" evidence="4">
    <location>
        <begin position="96"/>
        <end position="166"/>
    </location>
</feature>
<sequence length="395" mass="40720">MSDVATPSTAATNKRPASPSPSADNQAQTAAKRAKPDAESEKKEEATNGNGEEKKEETKKKMDVDAEGADAGPSSTLAPPPASVPAAPVKSEAPPQQISMRSLIVTQDASIIIGRGGAHVNEIREKSSARVTVSESIPGNPERILNVSGPLDAVAKAFGLIVRRINDEPFDVASVPGSRAVTIKFIIPNSRMGSVIGKGGSKIKEIQEASGARLNASEAMLPGSTERVLSVSGVADAVHIAVYYIGTILLEYQERNPGAASGSYRQVGARGGPNGSGGPGGPGGPGGSSGGAPQFNKDPNAPPPPGMQTQQIFIPNSLVGAIIGKGGSKINEIRGQSQCNIRVTDPGTAAPGTVANPEERLVTITGYPHNINTAVSLLYARVEQERSKILDQNHA</sequence>
<reference evidence="6" key="2">
    <citation type="submission" date="2013-07" db="EMBL/GenBank/DDBJ databases">
        <authorList>
            <consortium name="The Broad Institute Genome Sequencing Platform"/>
            <person name="Cuomo C."/>
            <person name="Litvintseva A."/>
            <person name="Chen Y."/>
            <person name="Heitman J."/>
            <person name="Sun S."/>
            <person name="Springer D."/>
            <person name="Dromer F."/>
            <person name="Young S.K."/>
            <person name="Zeng Q."/>
            <person name="Gargeya S."/>
            <person name="Fitzgerald M."/>
            <person name="Abouelleil A."/>
            <person name="Alvarado L."/>
            <person name="Berlin A.M."/>
            <person name="Chapman S.B."/>
            <person name="Dewar J."/>
            <person name="Goldberg J."/>
            <person name="Griggs A."/>
            <person name="Gujja S."/>
            <person name="Hansen M."/>
            <person name="Howarth C."/>
            <person name="Imamovic A."/>
            <person name="Larimer J."/>
            <person name="McCowan C."/>
            <person name="Murphy C."/>
            <person name="Pearson M."/>
            <person name="Priest M."/>
            <person name="Roberts A."/>
            <person name="Saif S."/>
            <person name="Shea T."/>
            <person name="Sykes S."/>
            <person name="Wortman J."/>
            <person name="Nusbaum C."/>
            <person name="Birren B."/>
        </authorList>
    </citation>
    <scope>NUCLEOTIDE SEQUENCE</scope>
    <source>
        <strain evidence="6">CBS 10737</strain>
    </source>
</reference>
<evidence type="ECO:0000256" key="3">
    <source>
        <dbReference type="SAM" id="MobiDB-lite"/>
    </source>
</evidence>
<dbReference type="EMBL" id="CP144520">
    <property type="protein sequence ID" value="WWC67889.1"/>
    <property type="molecule type" value="Genomic_DNA"/>
</dbReference>
<dbReference type="CDD" id="cd22456">
    <property type="entry name" value="KH-I_Rnc1_rpt2"/>
    <property type="match status" value="1"/>
</dbReference>
<dbReference type="InterPro" id="IPR036612">
    <property type="entry name" value="KH_dom_type_1_sf"/>
</dbReference>
<dbReference type="SMART" id="SM00322">
    <property type="entry name" value="KH"/>
    <property type="match status" value="3"/>
</dbReference>
<evidence type="ECO:0000313" key="7">
    <source>
        <dbReference type="Proteomes" id="UP000094020"/>
    </source>
</evidence>
<dbReference type="EMBL" id="KV700116">
    <property type="protein sequence ID" value="OCF47325.1"/>
    <property type="molecule type" value="Genomic_DNA"/>
</dbReference>
<dbReference type="GeneID" id="30174589"/>
<proteinExistence type="predicted"/>
<name>A0A1B9HVM6_9TREE</name>
<protein>
    <submittedName>
        <fullName evidence="5">Poly(RC)-binding protein 2/3/4</fullName>
    </submittedName>
</protein>
<feature type="compositionally biased region" description="Low complexity" evidence="3">
    <location>
        <begin position="84"/>
        <end position="95"/>
    </location>
</feature>
<dbReference type="RefSeq" id="XP_019008544.1">
    <property type="nucleotide sequence ID" value="XM_019157931.1"/>
</dbReference>
<evidence type="ECO:0000256" key="2">
    <source>
        <dbReference type="PROSITE-ProRule" id="PRU00117"/>
    </source>
</evidence>
<dbReference type="Proteomes" id="UP000094020">
    <property type="component" value="Chromosome 2"/>
</dbReference>
<feature type="region of interest" description="Disordered" evidence="3">
    <location>
        <begin position="259"/>
        <end position="310"/>
    </location>
</feature>
<evidence type="ECO:0000259" key="4">
    <source>
        <dbReference type="SMART" id="SM00322"/>
    </source>
</evidence>
<keyword evidence="7" id="KW-1185">Reference proteome</keyword>
<accession>A0A1B9HVM6</accession>
<feature type="compositionally biased region" description="Gly residues" evidence="3">
    <location>
        <begin position="269"/>
        <end position="290"/>
    </location>
</feature>
<organism evidence="5">
    <name type="scientific">Kwoniella pini CBS 10737</name>
    <dbReference type="NCBI Taxonomy" id="1296096"/>
    <lineage>
        <taxon>Eukaryota</taxon>
        <taxon>Fungi</taxon>
        <taxon>Dikarya</taxon>
        <taxon>Basidiomycota</taxon>
        <taxon>Agaricomycotina</taxon>
        <taxon>Tremellomycetes</taxon>
        <taxon>Tremellales</taxon>
        <taxon>Cryptococcaceae</taxon>
        <taxon>Kwoniella</taxon>
    </lineage>
</organism>
<feature type="domain" description="K Homology" evidence="4">
    <location>
        <begin position="179"/>
        <end position="250"/>
    </location>
</feature>
<dbReference type="OrthoDB" id="442947at2759"/>
<feature type="compositionally biased region" description="Polar residues" evidence="3">
    <location>
        <begin position="20"/>
        <end position="29"/>
    </location>
</feature>
<dbReference type="STRING" id="1296096.A0A1B9HVM6"/>
<dbReference type="AlphaFoldDB" id="A0A1B9HVM6"/>
<evidence type="ECO:0000313" key="5">
    <source>
        <dbReference type="EMBL" id="OCF47325.1"/>
    </source>
</evidence>
<feature type="compositionally biased region" description="Basic and acidic residues" evidence="3">
    <location>
        <begin position="34"/>
        <end position="64"/>
    </location>
</feature>
<dbReference type="GO" id="GO:0003723">
    <property type="term" value="F:RNA binding"/>
    <property type="evidence" value="ECO:0007669"/>
    <property type="project" value="UniProtKB-UniRule"/>
</dbReference>
<dbReference type="InterPro" id="IPR004087">
    <property type="entry name" value="KH_dom"/>
</dbReference>
<dbReference type="Gene3D" id="3.30.1370.10">
    <property type="entry name" value="K Homology domain, type 1"/>
    <property type="match status" value="3"/>
</dbReference>
<dbReference type="SUPFAM" id="SSF54791">
    <property type="entry name" value="Eukaryotic type KH-domain (KH-domain type I)"/>
    <property type="match status" value="3"/>
</dbReference>
<dbReference type="Pfam" id="PF00013">
    <property type="entry name" value="KH_1"/>
    <property type="match status" value="3"/>
</dbReference>
<dbReference type="PROSITE" id="PS50084">
    <property type="entry name" value="KH_TYPE_1"/>
    <property type="match status" value="3"/>
</dbReference>
<evidence type="ECO:0000256" key="1">
    <source>
        <dbReference type="ARBA" id="ARBA00022737"/>
    </source>
</evidence>
<keyword evidence="1" id="KW-0677">Repeat</keyword>
<feature type="domain" description="K Homology" evidence="4">
    <location>
        <begin position="306"/>
        <end position="383"/>
    </location>
</feature>
<feature type="compositionally biased region" description="Polar residues" evidence="3">
    <location>
        <begin position="1"/>
        <end position="12"/>
    </location>
</feature>
<reference evidence="5" key="1">
    <citation type="submission" date="2013-07" db="EMBL/GenBank/DDBJ databases">
        <title>The Genome Sequence of Cryptococcus pinus CBS10737.</title>
        <authorList>
            <consortium name="The Broad Institute Genome Sequencing Platform"/>
            <person name="Cuomo C."/>
            <person name="Litvintseva A."/>
            <person name="Chen Y."/>
            <person name="Heitman J."/>
            <person name="Sun S."/>
            <person name="Springer D."/>
            <person name="Dromer F."/>
            <person name="Young S.K."/>
            <person name="Zeng Q."/>
            <person name="Gargeya S."/>
            <person name="Fitzgerald M."/>
            <person name="Abouelleil A."/>
            <person name="Alvarado L."/>
            <person name="Berlin A.M."/>
            <person name="Chapman S.B."/>
            <person name="Dewar J."/>
            <person name="Goldberg J."/>
            <person name="Griggs A."/>
            <person name="Gujja S."/>
            <person name="Hansen M."/>
            <person name="Howarth C."/>
            <person name="Imamovic A."/>
            <person name="Larimer J."/>
            <person name="McCowan C."/>
            <person name="Murphy C."/>
            <person name="Pearson M."/>
            <person name="Priest M."/>
            <person name="Roberts A."/>
            <person name="Saif S."/>
            <person name="Shea T."/>
            <person name="Sykes S."/>
            <person name="Wortman J."/>
            <person name="Nusbaum C."/>
            <person name="Birren B."/>
        </authorList>
    </citation>
    <scope>NUCLEOTIDE SEQUENCE [LARGE SCALE GENOMIC DNA]</scope>
    <source>
        <strain evidence="5">CBS 10737</strain>
    </source>
</reference>